<keyword evidence="1" id="KW-1133">Transmembrane helix</keyword>
<protein>
    <recommendedName>
        <fullName evidence="4">DUF2189 domain-containing protein</fullName>
    </recommendedName>
</protein>
<feature type="transmembrane region" description="Helical" evidence="1">
    <location>
        <begin position="228"/>
        <end position="255"/>
    </location>
</feature>
<reference evidence="2 3" key="1">
    <citation type="journal article" date="2014" name="Int. J. Syst. Evol. Microbiol.">
        <title>Complete genome sequence of Corynebacterium casei LMG S-19264T (=DSM 44701T), isolated from a smear-ripened cheese.</title>
        <authorList>
            <consortium name="US DOE Joint Genome Institute (JGI-PGF)"/>
            <person name="Walter F."/>
            <person name="Albersmeier A."/>
            <person name="Kalinowski J."/>
            <person name="Ruckert C."/>
        </authorList>
    </citation>
    <scope>NUCLEOTIDE SEQUENCE [LARGE SCALE GENOMIC DNA]</scope>
    <source>
        <strain evidence="2 3">CGMCC 1.9161</strain>
    </source>
</reference>
<name>A0A917V8N2_9HYPH</name>
<evidence type="ECO:0000313" key="3">
    <source>
        <dbReference type="Proteomes" id="UP000600449"/>
    </source>
</evidence>
<dbReference type="Proteomes" id="UP000600449">
    <property type="component" value="Unassembled WGS sequence"/>
</dbReference>
<feature type="transmembrane region" description="Helical" evidence="1">
    <location>
        <begin position="173"/>
        <end position="196"/>
    </location>
</feature>
<evidence type="ECO:0000256" key="1">
    <source>
        <dbReference type="SAM" id="Phobius"/>
    </source>
</evidence>
<keyword evidence="3" id="KW-1185">Reference proteome</keyword>
<keyword evidence="1" id="KW-0472">Membrane</keyword>
<evidence type="ECO:0000313" key="2">
    <source>
        <dbReference type="EMBL" id="GGK49467.1"/>
    </source>
</evidence>
<feature type="transmembrane region" description="Helical" evidence="1">
    <location>
        <begin position="125"/>
        <end position="153"/>
    </location>
</feature>
<comment type="caution">
    <text evidence="2">The sequence shown here is derived from an EMBL/GenBank/DDBJ whole genome shotgun (WGS) entry which is preliminary data.</text>
</comment>
<proteinExistence type="predicted"/>
<keyword evidence="1" id="KW-0812">Transmembrane</keyword>
<sequence>MPHATTTSSGAVRATVASPPRPTIREIAPGDVTAALREGWRDFLAKPSHLFFLALFYPLFGIVLGLAVFSDSGLWLVFPLVAGFAIVGPLAAIPLYEASRRRETGDECTWISCLDALRRPGVTSILIIGLMLAALFVAWIASAQAIFAATWGATPIAGPFAFLGEVLTTPSGWALVIVGHAVGAAFAALAFCIGVVSLPMLVDRDVGAGIALAASFAAVRENKRAMTLWAAIVAALLILGSAPLLVGLTVAMPVLGHATWRLYRRVVDENSVAKTPTRG</sequence>
<dbReference type="InterPro" id="IPR018692">
    <property type="entry name" value="DUF2189"/>
</dbReference>
<feature type="transmembrane region" description="Helical" evidence="1">
    <location>
        <begin position="50"/>
        <end position="69"/>
    </location>
</feature>
<dbReference type="AlphaFoldDB" id="A0A917V8N2"/>
<dbReference type="EMBL" id="BMMF01000014">
    <property type="protein sequence ID" value="GGK49467.1"/>
    <property type="molecule type" value="Genomic_DNA"/>
</dbReference>
<dbReference type="Pfam" id="PF09955">
    <property type="entry name" value="DUF2189"/>
    <property type="match status" value="1"/>
</dbReference>
<accession>A0A917V8N2</accession>
<organism evidence="2 3">
    <name type="scientific">Salinarimonas ramus</name>
    <dbReference type="NCBI Taxonomy" id="690164"/>
    <lineage>
        <taxon>Bacteria</taxon>
        <taxon>Pseudomonadati</taxon>
        <taxon>Pseudomonadota</taxon>
        <taxon>Alphaproteobacteria</taxon>
        <taxon>Hyphomicrobiales</taxon>
        <taxon>Salinarimonadaceae</taxon>
        <taxon>Salinarimonas</taxon>
    </lineage>
</organism>
<gene>
    <name evidence="2" type="ORF">GCM10011322_40600</name>
</gene>
<dbReference type="RefSeq" id="WP_188915096.1">
    <property type="nucleotide sequence ID" value="NZ_BMMF01000014.1"/>
</dbReference>
<feature type="transmembrane region" description="Helical" evidence="1">
    <location>
        <begin position="75"/>
        <end position="96"/>
    </location>
</feature>
<evidence type="ECO:0008006" key="4">
    <source>
        <dbReference type="Google" id="ProtNLM"/>
    </source>
</evidence>